<dbReference type="WBParaSite" id="SSLN_0000690601-mRNA-1">
    <property type="protein sequence ID" value="SSLN_0000690601-mRNA-1"/>
    <property type="gene ID" value="SSLN_0000690601"/>
</dbReference>
<protein>
    <submittedName>
        <fullName evidence="1 3">Uncharacterized protein</fullName>
    </submittedName>
</protein>
<evidence type="ECO:0000313" key="2">
    <source>
        <dbReference type="Proteomes" id="UP000275846"/>
    </source>
</evidence>
<gene>
    <name evidence="1" type="ORF">SSLN_LOCUS6694</name>
</gene>
<organism evidence="3">
    <name type="scientific">Schistocephalus solidus</name>
    <name type="common">Tapeworm</name>
    <dbReference type="NCBI Taxonomy" id="70667"/>
    <lineage>
        <taxon>Eukaryota</taxon>
        <taxon>Metazoa</taxon>
        <taxon>Spiralia</taxon>
        <taxon>Lophotrochozoa</taxon>
        <taxon>Platyhelminthes</taxon>
        <taxon>Cestoda</taxon>
        <taxon>Eucestoda</taxon>
        <taxon>Diphyllobothriidea</taxon>
        <taxon>Diphyllobothriidae</taxon>
        <taxon>Schistocephalus</taxon>
    </lineage>
</organism>
<dbReference type="EMBL" id="UYSU01033809">
    <property type="protein sequence ID" value="VDL93079.1"/>
    <property type="molecule type" value="Genomic_DNA"/>
</dbReference>
<dbReference type="AlphaFoldDB" id="A0A183SR46"/>
<reference evidence="3" key="1">
    <citation type="submission" date="2016-06" db="UniProtKB">
        <authorList>
            <consortium name="WormBaseParasite"/>
        </authorList>
    </citation>
    <scope>IDENTIFICATION</scope>
</reference>
<keyword evidence="2" id="KW-1185">Reference proteome</keyword>
<evidence type="ECO:0000313" key="1">
    <source>
        <dbReference type="EMBL" id="VDL93079.1"/>
    </source>
</evidence>
<proteinExistence type="predicted"/>
<reference evidence="1 2" key="2">
    <citation type="submission" date="2018-11" db="EMBL/GenBank/DDBJ databases">
        <authorList>
            <consortium name="Pathogen Informatics"/>
        </authorList>
    </citation>
    <scope>NUCLEOTIDE SEQUENCE [LARGE SCALE GENOMIC DNA]</scope>
    <source>
        <strain evidence="1 2">NST_G2</strain>
    </source>
</reference>
<evidence type="ECO:0000313" key="3">
    <source>
        <dbReference type="WBParaSite" id="SSLN_0000690601-mRNA-1"/>
    </source>
</evidence>
<sequence>MRQSTTQTCQSFGAEMMCSGWCGVKPTPGHVIATALPPFKLFNRNRTLGIGCWNVRTILDPGTPSLTARSLYQYNVDVCYLSEVRIPDSGANSQFTLYLSVPRDSSGRHGVAIALATSEPCNT</sequence>
<dbReference type="Proteomes" id="UP000275846">
    <property type="component" value="Unassembled WGS sequence"/>
</dbReference>
<name>A0A183SR46_SCHSO</name>
<accession>A0A183SR46</accession>